<evidence type="ECO:0000313" key="1">
    <source>
        <dbReference type="EMBL" id="QNU65846.1"/>
    </source>
</evidence>
<evidence type="ECO:0000313" key="2">
    <source>
        <dbReference type="Proteomes" id="UP000306409"/>
    </source>
</evidence>
<organism evidence="1 2">
    <name type="scientific">Ruminiclostridium herbifermentans</name>
    <dbReference type="NCBI Taxonomy" id="2488810"/>
    <lineage>
        <taxon>Bacteria</taxon>
        <taxon>Bacillati</taxon>
        <taxon>Bacillota</taxon>
        <taxon>Clostridia</taxon>
        <taxon>Eubacteriales</taxon>
        <taxon>Oscillospiraceae</taxon>
        <taxon>Ruminiclostridium</taxon>
    </lineage>
</organism>
<dbReference type="Proteomes" id="UP000306409">
    <property type="component" value="Chromosome"/>
</dbReference>
<accession>A0A4U7JBL7</accession>
<gene>
    <name evidence="1" type="ORF">EHE19_013190</name>
</gene>
<protein>
    <submittedName>
        <fullName evidence="1">Uncharacterized protein</fullName>
    </submittedName>
</protein>
<reference evidence="1 2" key="1">
    <citation type="submission" date="2020-09" db="EMBL/GenBank/DDBJ databases">
        <title>Characterization and genome sequencing of Ruminiclostridium sp. nov. MA18.</title>
        <authorList>
            <person name="Rettenmaier R."/>
            <person name="Kowollik M.-L."/>
            <person name="Liebl W."/>
            <person name="Zverlov V."/>
        </authorList>
    </citation>
    <scope>NUCLEOTIDE SEQUENCE [LARGE SCALE GENOMIC DNA]</scope>
    <source>
        <strain evidence="1 2">MA18</strain>
    </source>
</reference>
<dbReference type="OrthoDB" id="1738485at2"/>
<dbReference type="EMBL" id="CP061336">
    <property type="protein sequence ID" value="QNU65846.1"/>
    <property type="molecule type" value="Genomic_DNA"/>
</dbReference>
<dbReference type="KEGG" id="rher:EHE19_013190"/>
<name>A0A4U7JBL7_9FIRM</name>
<dbReference type="AlphaFoldDB" id="A0A4U7JBL7"/>
<keyword evidence="2" id="KW-1185">Reference proteome</keyword>
<dbReference type="RefSeq" id="WP_137698318.1">
    <property type="nucleotide sequence ID" value="NZ_CP061336.1"/>
</dbReference>
<sequence>MEYLNNKMNIFFRWLSNSNLLSVDLIYRIYFMQIFGSKLYFRHKVNSFRSCAFCKHLSFDKFLNKYICSHGEYEACGSLIPCIIPDTSYINSRTYIEEEDDIPWLFKEPCLNFDVLDSKNYFKNFISPDLNSSIIKLESLEGIFTGQSSGCIPCHICACVNKEMYSKCSNIKSANMAGKCNKIYDKVNNFYCTEPSLVKTSKVS</sequence>
<proteinExistence type="predicted"/>